<reference evidence="1 2" key="1">
    <citation type="submission" date="2022-03" db="EMBL/GenBank/DDBJ databases">
        <title>Parabacteroides sp. nov. isolated from swine feces.</title>
        <authorList>
            <person name="Bak J.E."/>
        </authorList>
    </citation>
    <scope>NUCLEOTIDE SEQUENCE [LARGE SCALE GENOMIC DNA]</scope>
    <source>
        <strain evidence="1 2">AGMB00274</strain>
    </source>
</reference>
<gene>
    <name evidence="1" type="ORF">MUN53_15165</name>
</gene>
<dbReference type="Proteomes" id="UP001165444">
    <property type="component" value="Unassembled WGS sequence"/>
</dbReference>
<organism evidence="1 2">
    <name type="scientific">Parabacteroides faecalis</name>
    <dbReference type="NCBI Taxonomy" id="2924040"/>
    <lineage>
        <taxon>Bacteria</taxon>
        <taxon>Pseudomonadati</taxon>
        <taxon>Bacteroidota</taxon>
        <taxon>Bacteroidia</taxon>
        <taxon>Bacteroidales</taxon>
        <taxon>Tannerellaceae</taxon>
        <taxon>Parabacteroides</taxon>
    </lineage>
</organism>
<comment type="caution">
    <text evidence="1">The sequence shown here is derived from an EMBL/GenBank/DDBJ whole genome shotgun (WGS) entry which is preliminary data.</text>
</comment>
<dbReference type="EMBL" id="JAKZMM010000048">
    <property type="protein sequence ID" value="MCJ2381927.1"/>
    <property type="molecule type" value="Genomic_DNA"/>
</dbReference>
<keyword evidence="2" id="KW-1185">Reference proteome</keyword>
<name>A0ABT0C4I5_9BACT</name>
<sequence>MAKAEQQAVVSNKTTWLPPLKASLPKMWIVKKRRITITMIGIRDNPSEGHLVEFVISIRFVRLKSMYESVFLFSGRKNNKNQANKKECSLAEGEF</sequence>
<dbReference type="RefSeq" id="WP_243326350.1">
    <property type="nucleotide sequence ID" value="NZ_JAKZMM010000048.1"/>
</dbReference>
<proteinExistence type="predicted"/>
<protein>
    <submittedName>
        <fullName evidence="1">Uncharacterized protein</fullName>
    </submittedName>
</protein>
<evidence type="ECO:0000313" key="2">
    <source>
        <dbReference type="Proteomes" id="UP001165444"/>
    </source>
</evidence>
<accession>A0ABT0C4I5</accession>
<evidence type="ECO:0000313" key="1">
    <source>
        <dbReference type="EMBL" id="MCJ2381927.1"/>
    </source>
</evidence>